<dbReference type="Proteomes" id="UP000298061">
    <property type="component" value="Unassembled WGS sequence"/>
</dbReference>
<organism evidence="2 3">
    <name type="scientific">Hericium alpestre</name>
    <dbReference type="NCBI Taxonomy" id="135208"/>
    <lineage>
        <taxon>Eukaryota</taxon>
        <taxon>Fungi</taxon>
        <taxon>Dikarya</taxon>
        <taxon>Basidiomycota</taxon>
        <taxon>Agaricomycotina</taxon>
        <taxon>Agaricomycetes</taxon>
        <taxon>Russulales</taxon>
        <taxon>Hericiaceae</taxon>
        <taxon>Hericium</taxon>
    </lineage>
</organism>
<keyword evidence="3" id="KW-1185">Reference proteome</keyword>
<name>A0A4Y9ZVG3_9AGAM</name>
<reference evidence="2 3" key="1">
    <citation type="submission" date="2019-02" db="EMBL/GenBank/DDBJ databases">
        <title>Genome sequencing of the rare red list fungi Hericium alpestre (H. flagellum).</title>
        <authorList>
            <person name="Buettner E."/>
            <person name="Kellner H."/>
        </authorList>
    </citation>
    <scope>NUCLEOTIDE SEQUENCE [LARGE SCALE GENOMIC DNA]</scope>
    <source>
        <strain evidence="2 3">DSM 108284</strain>
    </source>
</reference>
<accession>A0A4Y9ZVG3</accession>
<evidence type="ECO:0000313" key="3">
    <source>
        <dbReference type="Proteomes" id="UP000298061"/>
    </source>
</evidence>
<feature type="region of interest" description="Disordered" evidence="1">
    <location>
        <begin position="157"/>
        <end position="179"/>
    </location>
</feature>
<protein>
    <submittedName>
        <fullName evidence="2">Uncharacterized protein</fullName>
    </submittedName>
</protein>
<dbReference type="EMBL" id="SFCI01000599">
    <property type="protein sequence ID" value="TFY78876.1"/>
    <property type="molecule type" value="Genomic_DNA"/>
</dbReference>
<proteinExistence type="predicted"/>
<comment type="caution">
    <text evidence="2">The sequence shown here is derived from an EMBL/GenBank/DDBJ whole genome shotgun (WGS) entry which is preliminary data.</text>
</comment>
<sequence>MTRLQRGLVDNCFEEGHYESGIAVLEQLRNDKYMPSKSHIRQLLYLALYPEKGKDKVPSQPGWAAKGATKQVTQGTTPSDEAISAARQCLMSFALTNSPGSLMRALPSYDDLTPTLEEAEEDSHLAREASRFQRCRDCWQIIKGRFLQVHSDGMGIIPGSPSKRRRADTQSYQSHSAELPGSTVGENAWPILEWLLYLFEEDERRTSQDGNPKYSPLLLSHISPPKSESGAKWNAGTPLDVAFYCLQQESPRRRVLGARLLTLLINLTATSLFDLPLFLNLVLTEFTSRNCRFDETFSLLPPSSAVFKFKLALCQRYLSDSAAASRSTARKARPRAQPRPMPFRARKQAQEAADEAAAIVNSTSGTSRQDAPNISSHHAMPTASEILQLTTRPADSMPHAQEAKFEMLTTYGMLQKQIEGPDRNAEWRDMLRDGRLSQAVEQAFGSADVGERRSPEDMKAALQMMISVW</sequence>
<feature type="region of interest" description="Disordered" evidence="1">
    <location>
        <begin position="325"/>
        <end position="356"/>
    </location>
</feature>
<dbReference type="AlphaFoldDB" id="A0A4Y9ZVG3"/>
<gene>
    <name evidence="2" type="ORF">EWM64_g5136</name>
</gene>
<dbReference type="OrthoDB" id="2337158at2759"/>
<evidence type="ECO:0000256" key="1">
    <source>
        <dbReference type="SAM" id="MobiDB-lite"/>
    </source>
</evidence>
<dbReference type="STRING" id="135208.A0A4Y9ZVG3"/>
<evidence type="ECO:0000313" key="2">
    <source>
        <dbReference type="EMBL" id="TFY78876.1"/>
    </source>
</evidence>